<organism evidence="1 2">
    <name type="scientific">Mycena maculata</name>
    <dbReference type="NCBI Taxonomy" id="230809"/>
    <lineage>
        <taxon>Eukaryota</taxon>
        <taxon>Fungi</taxon>
        <taxon>Dikarya</taxon>
        <taxon>Basidiomycota</taxon>
        <taxon>Agaricomycotina</taxon>
        <taxon>Agaricomycetes</taxon>
        <taxon>Agaricomycetidae</taxon>
        <taxon>Agaricales</taxon>
        <taxon>Marasmiineae</taxon>
        <taxon>Mycenaceae</taxon>
        <taxon>Mycena</taxon>
    </lineage>
</organism>
<name>A0AAD7N2D8_9AGAR</name>
<dbReference type="EMBL" id="JARJLG010000117">
    <property type="protein sequence ID" value="KAJ7742509.1"/>
    <property type="molecule type" value="Genomic_DNA"/>
</dbReference>
<dbReference type="Proteomes" id="UP001215280">
    <property type="component" value="Unassembled WGS sequence"/>
</dbReference>
<evidence type="ECO:0000313" key="2">
    <source>
        <dbReference type="Proteomes" id="UP001215280"/>
    </source>
</evidence>
<sequence length="174" mass="18305">MAITIATGPAFSTDDPKHTLDEAGANANLVLSRPLVQATNPNSKDQLGILSAGLATGSNVWFRTPLKRPDTPRLGTTQQKVFDIVHMHLRSTLRGGSPPQLLMIVRGASGSGKITLSKPIHASFKRHGVVDLIAKTGASVTVAALVGGRTVHSRAVLSLQMDVIRPSVARAGHI</sequence>
<reference evidence="1" key="1">
    <citation type="submission" date="2023-03" db="EMBL/GenBank/DDBJ databases">
        <title>Massive genome expansion in bonnet fungi (Mycena s.s.) driven by repeated elements and novel gene families across ecological guilds.</title>
        <authorList>
            <consortium name="Lawrence Berkeley National Laboratory"/>
            <person name="Harder C.B."/>
            <person name="Miyauchi S."/>
            <person name="Viragh M."/>
            <person name="Kuo A."/>
            <person name="Thoen E."/>
            <person name="Andreopoulos B."/>
            <person name="Lu D."/>
            <person name="Skrede I."/>
            <person name="Drula E."/>
            <person name="Henrissat B."/>
            <person name="Morin E."/>
            <person name="Kohler A."/>
            <person name="Barry K."/>
            <person name="LaButti K."/>
            <person name="Morin E."/>
            <person name="Salamov A."/>
            <person name="Lipzen A."/>
            <person name="Mereny Z."/>
            <person name="Hegedus B."/>
            <person name="Baldrian P."/>
            <person name="Stursova M."/>
            <person name="Weitz H."/>
            <person name="Taylor A."/>
            <person name="Grigoriev I.V."/>
            <person name="Nagy L.G."/>
            <person name="Martin F."/>
            <person name="Kauserud H."/>
        </authorList>
    </citation>
    <scope>NUCLEOTIDE SEQUENCE</scope>
    <source>
        <strain evidence="1">CBHHK188m</strain>
    </source>
</reference>
<evidence type="ECO:0008006" key="3">
    <source>
        <dbReference type="Google" id="ProtNLM"/>
    </source>
</evidence>
<gene>
    <name evidence="1" type="ORF">DFH07DRAFT_777740</name>
</gene>
<evidence type="ECO:0000313" key="1">
    <source>
        <dbReference type="EMBL" id="KAJ7742509.1"/>
    </source>
</evidence>
<dbReference type="AlphaFoldDB" id="A0AAD7N2D8"/>
<comment type="caution">
    <text evidence="1">The sequence shown here is derived from an EMBL/GenBank/DDBJ whole genome shotgun (WGS) entry which is preliminary data.</text>
</comment>
<proteinExistence type="predicted"/>
<accession>A0AAD7N2D8</accession>
<keyword evidence="2" id="KW-1185">Reference proteome</keyword>
<protein>
    <recommendedName>
        <fullName evidence="3">ATP-dependent DNA helicase</fullName>
    </recommendedName>
</protein>